<feature type="non-terminal residue" evidence="4">
    <location>
        <position position="1"/>
    </location>
</feature>
<dbReference type="Proteomes" id="UP001180536">
    <property type="component" value="Unassembled WGS sequence"/>
</dbReference>
<name>A0ABU1ZIH9_9BURK</name>
<dbReference type="EC" id="5.3.1.5" evidence="4"/>
<comment type="caution">
    <text evidence="4">The sequence shown here is derived from an EMBL/GenBank/DDBJ whole genome shotgun (WGS) entry which is preliminary data.</text>
</comment>
<dbReference type="PANTHER" id="PTHR48306">
    <property type="entry name" value="XYLOSE ISOMERASE"/>
    <property type="match status" value="1"/>
</dbReference>
<keyword evidence="5" id="KW-1185">Reference proteome</keyword>
<keyword evidence="2 4" id="KW-0413">Isomerase</keyword>
<sequence length="134" mass="14446">GWDTDQFPNNVPETAIALYHVIQAGGLGSGGLNFDAKVRRQSIDAEDLFHGHIGGMDVCAQGLLIAEKMINDGRLQAAADKRYAGWDAPAGQDILGGRRTLEQLADEVLARNTDVAPVSGRQEVLENWVNKFCG</sequence>
<dbReference type="EMBL" id="JAVDXQ010000011">
    <property type="protein sequence ID" value="MDR7299790.1"/>
    <property type="molecule type" value="Genomic_DNA"/>
</dbReference>
<evidence type="ECO:0000313" key="5">
    <source>
        <dbReference type="Proteomes" id="UP001180536"/>
    </source>
</evidence>
<evidence type="ECO:0000256" key="1">
    <source>
        <dbReference type="ARBA" id="ARBA00022723"/>
    </source>
</evidence>
<evidence type="ECO:0000313" key="4">
    <source>
        <dbReference type="EMBL" id="MDR7299790.1"/>
    </source>
</evidence>
<dbReference type="Gene3D" id="3.20.20.150">
    <property type="entry name" value="Divalent-metal-dependent TIM barrel enzymes"/>
    <property type="match status" value="1"/>
</dbReference>
<dbReference type="GO" id="GO:0009045">
    <property type="term" value="F:xylose isomerase activity"/>
    <property type="evidence" value="ECO:0007669"/>
    <property type="project" value="UniProtKB-EC"/>
</dbReference>
<dbReference type="SUPFAM" id="SSF51658">
    <property type="entry name" value="Xylose isomerase-like"/>
    <property type="match status" value="1"/>
</dbReference>
<accession>A0ABU1ZIH9</accession>
<keyword evidence="3" id="KW-0119">Carbohydrate metabolism</keyword>
<proteinExistence type="predicted"/>
<dbReference type="InterPro" id="IPR036237">
    <property type="entry name" value="Xyl_isomerase-like_sf"/>
</dbReference>
<dbReference type="PROSITE" id="PS51415">
    <property type="entry name" value="XYLOSE_ISOMERASE"/>
    <property type="match status" value="1"/>
</dbReference>
<gene>
    <name evidence="4" type="ORF">J2X16_005164</name>
</gene>
<reference evidence="4 5" key="1">
    <citation type="submission" date="2023-07" db="EMBL/GenBank/DDBJ databases">
        <title>Sorghum-associated microbial communities from plants grown in Nebraska, USA.</title>
        <authorList>
            <person name="Schachtman D."/>
        </authorList>
    </citation>
    <scope>NUCLEOTIDE SEQUENCE [LARGE SCALE GENOMIC DNA]</scope>
    <source>
        <strain evidence="4 5">BE310</strain>
    </source>
</reference>
<dbReference type="InterPro" id="IPR001998">
    <property type="entry name" value="Xylose_isomerase"/>
</dbReference>
<dbReference type="PANTHER" id="PTHR48306:SF1">
    <property type="entry name" value="XYLOSE ISOMERASE"/>
    <property type="match status" value="1"/>
</dbReference>
<protein>
    <submittedName>
        <fullName evidence="4">Xylose isomerase</fullName>
        <ecNumber evidence="4">5.3.1.5</ecNumber>
    </submittedName>
</protein>
<evidence type="ECO:0000256" key="3">
    <source>
        <dbReference type="ARBA" id="ARBA00023277"/>
    </source>
</evidence>
<evidence type="ECO:0000256" key="2">
    <source>
        <dbReference type="ARBA" id="ARBA00023235"/>
    </source>
</evidence>
<keyword evidence="1" id="KW-0479">Metal-binding</keyword>
<organism evidence="4 5">
    <name type="scientific">Pelomonas aquatica</name>
    <dbReference type="NCBI Taxonomy" id="431058"/>
    <lineage>
        <taxon>Bacteria</taxon>
        <taxon>Pseudomonadati</taxon>
        <taxon>Pseudomonadota</taxon>
        <taxon>Betaproteobacteria</taxon>
        <taxon>Burkholderiales</taxon>
        <taxon>Sphaerotilaceae</taxon>
        <taxon>Roseateles</taxon>
    </lineage>
</organism>